<feature type="compositionally biased region" description="Polar residues" evidence="1">
    <location>
        <begin position="796"/>
        <end position="812"/>
    </location>
</feature>
<feature type="region of interest" description="Disordered" evidence="1">
    <location>
        <begin position="263"/>
        <end position="322"/>
    </location>
</feature>
<feature type="compositionally biased region" description="Polar residues" evidence="1">
    <location>
        <begin position="163"/>
        <end position="173"/>
    </location>
</feature>
<proteinExistence type="predicted"/>
<dbReference type="PANTHER" id="PTHR46445">
    <property type="entry name" value="RNA POLYMERASE II DEGRADATION FACTOR-LIKE PROTEIN (DUF1296)"/>
    <property type="match status" value="1"/>
</dbReference>
<evidence type="ECO:0000313" key="3">
    <source>
        <dbReference type="EMBL" id="MCD9559045.1"/>
    </source>
</evidence>
<gene>
    <name evidence="3" type="ORF">HAX54_016771</name>
</gene>
<feature type="compositionally biased region" description="Basic and acidic residues" evidence="1">
    <location>
        <begin position="62"/>
        <end position="81"/>
    </location>
</feature>
<feature type="region of interest" description="Disordered" evidence="1">
    <location>
        <begin position="770"/>
        <end position="834"/>
    </location>
</feature>
<evidence type="ECO:0000256" key="1">
    <source>
        <dbReference type="SAM" id="MobiDB-lite"/>
    </source>
</evidence>
<dbReference type="EMBL" id="JACEIK010002091">
    <property type="protein sequence ID" value="MCD9559045.1"/>
    <property type="molecule type" value="Genomic_DNA"/>
</dbReference>
<feature type="region of interest" description="Disordered" evidence="1">
    <location>
        <begin position="591"/>
        <end position="610"/>
    </location>
</feature>
<dbReference type="PANTHER" id="PTHR46445:SF3">
    <property type="entry name" value="RNA POLYMERASE II DEGRADATION FACTOR-LIKE PROTEIN (DUF1296)-RELATED"/>
    <property type="match status" value="1"/>
</dbReference>
<organism evidence="3 4">
    <name type="scientific">Datura stramonium</name>
    <name type="common">Jimsonweed</name>
    <name type="synonym">Common thornapple</name>
    <dbReference type="NCBI Taxonomy" id="4076"/>
    <lineage>
        <taxon>Eukaryota</taxon>
        <taxon>Viridiplantae</taxon>
        <taxon>Streptophyta</taxon>
        <taxon>Embryophyta</taxon>
        <taxon>Tracheophyta</taxon>
        <taxon>Spermatophyta</taxon>
        <taxon>Magnoliopsida</taxon>
        <taxon>eudicotyledons</taxon>
        <taxon>Gunneridae</taxon>
        <taxon>Pentapetalae</taxon>
        <taxon>asterids</taxon>
        <taxon>lamiids</taxon>
        <taxon>Solanales</taxon>
        <taxon>Solanaceae</taxon>
        <taxon>Solanoideae</taxon>
        <taxon>Datureae</taxon>
        <taxon>Datura</taxon>
    </lineage>
</organism>
<comment type="caution">
    <text evidence="3">The sequence shown here is derived from an EMBL/GenBank/DDBJ whole genome shotgun (WGS) entry which is preliminary data.</text>
</comment>
<protein>
    <recommendedName>
        <fullName evidence="2">GBF-interacting protein 1 N-terminal domain-containing protein</fullName>
    </recommendedName>
</protein>
<dbReference type="InterPro" id="IPR009719">
    <property type="entry name" value="GIP1_N"/>
</dbReference>
<dbReference type="Pfam" id="PF06972">
    <property type="entry name" value="GIP1_N"/>
    <property type="match status" value="1"/>
</dbReference>
<reference evidence="3 4" key="1">
    <citation type="journal article" date="2021" name="BMC Genomics">
        <title>Datura genome reveals duplications of psychoactive alkaloid biosynthetic genes and high mutation rate following tissue culture.</title>
        <authorList>
            <person name="Rajewski A."/>
            <person name="Carter-House D."/>
            <person name="Stajich J."/>
            <person name="Litt A."/>
        </authorList>
    </citation>
    <scope>NUCLEOTIDE SEQUENCE [LARGE SCALE GENOMIC DNA]</scope>
    <source>
        <strain evidence="3">AR-01</strain>
    </source>
</reference>
<accession>A0ABS8UK88</accession>
<feature type="compositionally biased region" description="Polar residues" evidence="1">
    <location>
        <begin position="596"/>
        <end position="610"/>
    </location>
</feature>
<dbReference type="InterPro" id="IPR009060">
    <property type="entry name" value="UBA-like_sf"/>
</dbReference>
<feature type="compositionally biased region" description="Low complexity" evidence="1">
    <location>
        <begin position="819"/>
        <end position="834"/>
    </location>
</feature>
<name>A0ABS8UK88_DATST</name>
<feature type="compositionally biased region" description="Polar residues" evidence="1">
    <location>
        <begin position="119"/>
        <end position="144"/>
    </location>
</feature>
<evidence type="ECO:0000259" key="2">
    <source>
        <dbReference type="Pfam" id="PF06972"/>
    </source>
</evidence>
<feature type="compositionally biased region" description="Low complexity" evidence="1">
    <location>
        <begin position="770"/>
        <end position="779"/>
    </location>
</feature>
<dbReference type="Proteomes" id="UP000823775">
    <property type="component" value="Unassembled WGS sequence"/>
</dbReference>
<dbReference type="SUPFAM" id="SSF46934">
    <property type="entry name" value="UBA-like"/>
    <property type="match status" value="1"/>
</dbReference>
<sequence>MNSRNNGGVGVQSIPAGSRKMVQSLKEIVNCPEPEIYAMLKECNMDPNEAVNRLLTQDTFHEVKSKREKRKESKDTIESRPRGAISNSGRGSRGGAERYVGRGGSESTRTVPGYRKENGLNTSNLTSTPGVSGSSISRRATTISDAAANESKKPAPAAVDGVSSVSQHSSGYQPTWGGVPGQVSMADIVKMGRPQSKVPSLPNVSHHNVNANQNHIQGLPSGASHQNIQFSDDHPIEVSEVHREPQHLSTDEEWPLIEQPSVANQPSISEPPADPELHPDPANLSYDRINNQNEIDEVQGTDDCKGENLGSPPSRKLQEDNAEDASLYEKDLYRYQNQNHTFDNQQVEDVNVSVSSVSAHLQQLNVQDDRGLPSEGDGPSVVIPDHLQVQTADCSHLSFGSFGSGIGGSFSGPLASAPVKSTLEDAPKEVDDSSVGNLGSRASEYYGDESLRHASESNLYHRTNANSGNYDSSSVSQSEPLKAEINDHGNQYLYPSSAAGYTYESAQQLTAAFSQPNTSSQIQNLAPFSNVMAFTNSLPSTLLAANVHAGRESDLSYSPFSATQAMATKYGNSVSSIGSSTISMPESLKTAGFPSAQPTQQALSGTSVTTGPAVPQHLAVHPYSQPTLPLGPFANMISYPFMPQSYTYMPSAFQQPFAANSTYHQSLAAMLPQYKNSVSVSSLPQSASVASGYGGFGNTASIPGNFPMNPPAAPSGTNLSYDDVLSSQYKDTNHLMSLQQSENSAMWLHGPGSRTMSAVPANTYYGFQGQNQQSGGFRQAQQPLQNHGSLGYPNFYHSQAGISLEHQQQNPRDGSLVGSQSQPKQSQQLWQNGY</sequence>
<feature type="region of interest" description="Disordered" evidence="1">
    <location>
        <begin position="62"/>
        <end position="178"/>
    </location>
</feature>
<evidence type="ECO:0000313" key="4">
    <source>
        <dbReference type="Proteomes" id="UP000823775"/>
    </source>
</evidence>
<feature type="domain" description="GBF-interacting protein 1 N-terminal" evidence="2">
    <location>
        <begin position="14"/>
        <end position="72"/>
    </location>
</feature>
<keyword evidence="4" id="KW-1185">Reference proteome</keyword>